<reference evidence="3 4" key="1">
    <citation type="submission" date="2024-02" db="EMBL/GenBank/DDBJ databases">
        <title>A draft genome for the cacao thread blight pathogen Marasmius crinis-equi.</title>
        <authorList>
            <person name="Cohen S.P."/>
            <person name="Baruah I.K."/>
            <person name="Amoako-Attah I."/>
            <person name="Bukari Y."/>
            <person name="Meinhardt L.W."/>
            <person name="Bailey B.A."/>
        </authorList>
    </citation>
    <scope>NUCLEOTIDE SEQUENCE [LARGE SCALE GENOMIC DNA]</scope>
    <source>
        <strain evidence="3 4">GH-76</strain>
    </source>
</reference>
<protein>
    <submittedName>
        <fullName evidence="3">Uncharacterized protein</fullName>
    </submittedName>
</protein>
<dbReference type="Proteomes" id="UP001465976">
    <property type="component" value="Unassembled WGS sequence"/>
</dbReference>
<keyword evidence="4" id="KW-1185">Reference proteome</keyword>
<sequence>MTSSGDVITSYSPGATTQASESATQTESAVHTPVSSESRSNPRGPIIGATLGSLFGLGGIIFALWFFYVRKRRQEIHAQRPVPNVLELIVDRFSFDRDEKTRPISPILPLSLSPAPAPDISADTRTAPPARGTSTIPDEISSQTRSGIIAGLTTDELVLELNQRIRVDEQWNDSETLPEYPGSERGGV</sequence>
<evidence type="ECO:0000256" key="2">
    <source>
        <dbReference type="SAM" id="Phobius"/>
    </source>
</evidence>
<proteinExistence type="predicted"/>
<comment type="caution">
    <text evidence="3">The sequence shown here is derived from an EMBL/GenBank/DDBJ whole genome shotgun (WGS) entry which is preliminary data.</text>
</comment>
<dbReference type="EMBL" id="JBAHYK010000572">
    <property type="protein sequence ID" value="KAL0572854.1"/>
    <property type="molecule type" value="Genomic_DNA"/>
</dbReference>
<feature type="region of interest" description="Disordered" evidence="1">
    <location>
        <begin position="1"/>
        <end position="43"/>
    </location>
</feature>
<organism evidence="3 4">
    <name type="scientific">Marasmius crinis-equi</name>
    <dbReference type="NCBI Taxonomy" id="585013"/>
    <lineage>
        <taxon>Eukaryota</taxon>
        <taxon>Fungi</taxon>
        <taxon>Dikarya</taxon>
        <taxon>Basidiomycota</taxon>
        <taxon>Agaricomycotina</taxon>
        <taxon>Agaricomycetes</taxon>
        <taxon>Agaricomycetidae</taxon>
        <taxon>Agaricales</taxon>
        <taxon>Marasmiineae</taxon>
        <taxon>Marasmiaceae</taxon>
        <taxon>Marasmius</taxon>
    </lineage>
</organism>
<accession>A0ABR3FC86</accession>
<feature type="compositionally biased region" description="Low complexity" evidence="1">
    <location>
        <begin position="15"/>
        <end position="29"/>
    </location>
</feature>
<evidence type="ECO:0000313" key="3">
    <source>
        <dbReference type="EMBL" id="KAL0572854.1"/>
    </source>
</evidence>
<feature type="transmembrane region" description="Helical" evidence="2">
    <location>
        <begin position="46"/>
        <end position="69"/>
    </location>
</feature>
<name>A0ABR3FC86_9AGAR</name>
<keyword evidence="2" id="KW-1133">Transmembrane helix</keyword>
<evidence type="ECO:0000313" key="4">
    <source>
        <dbReference type="Proteomes" id="UP001465976"/>
    </source>
</evidence>
<keyword evidence="2" id="KW-0812">Transmembrane</keyword>
<feature type="compositionally biased region" description="Polar residues" evidence="1">
    <location>
        <begin position="1"/>
        <end position="14"/>
    </location>
</feature>
<evidence type="ECO:0000256" key="1">
    <source>
        <dbReference type="SAM" id="MobiDB-lite"/>
    </source>
</evidence>
<keyword evidence="2" id="KW-0472">Membrane</keyword>
<gene>
    <name evidence="3" type="ORF">V5O48_009102</name>
</gene>